<evidence type="ECO:0000256" key="1">
    <source>
        <dbReference type="SAM" id="SignalP"/>
    </source>
</evidence>
<evidence type="ECO:0000313" key="3">
    <source>
        <dbReference type="Proteomes" id="UP000194464"/>
    </source>
</evidence>
<dbReference type="PROSITE" id="PS51257">
    <property type="entry name" value="PROKAR_LIPOPROTEIN"/>
    <property type="match status" value="1"/>
</dbReference>
<dbReference type="RefSeq" id="WP_133059965.1">
    <property type="nucleotide sequence ID" value="NZ_FXWJ01000002.1"/>
</dbReference>
<gene>
    <name evidence="2" type="ORF">SAMN06295909_1850</name>
</gene>
<comment type="caution">
    <text evidence="2">The sequence shown here is derived from an EMBL/GenBank/DDBJ whole genome shotgun (WGS) entry which is preliminary data.</text>
</comment>
<proteinExistence type="predicted"/>
<feature type="chain" id="PRO_5046996523" evidence="1">
    <location>
        <begin position="35"/>
        <end position="236"/>
    </location>
</feature>
<keyword evidence="3" id="KW-1185">Reference proteome</keyword>
<dbReference type="EMBL" id="FXWJ01000002">
    <property type="protein sequence ID" value="SMQ67759.1"/>
    <property type="molecule type" value="Genomic_DNA"/>
</dbReference>
<accession>A0ABY1RF47</accession>
<dbReference type="Proteomes" id="UP000194464">
    <property type="component" value="Unassembled WGS sequence"/>
</dbReference>
<protein>
    <submittedName>
        <fullName evidence="2">Uncharacterized protein</fullName>
    </submittedName>
</protein>
<organism evidence="2 3">
    <name type="scientific">Plantibacter elymi</name>
    <name type="common">nom. nud.</name>
    <dbReference type="NCBI Taxonomy" id="199708"/>
    <lineage>
        <taxon>Bacteria</taxon>
        <taxon>Bacillati</taxon>
        <taxon>Actinomycetota</taxon>
        <taxon>Actinomycetes</taxon>
        <taxon>Micrococcales</taxon>
        <taxon>Microbacteriaceae</taxon>
        <taxon>Plantibacter</taxon>
    </lineage>
</organism>
<evidence type="ECO:0000313" key="2">
    <source>
        <dbReference type="EMBL" id="SMQ67759.1"/>
    </source>
</evidence>
<dbReference type="InterPro" id="IPR006311">
    <property type="entry name" value="TAT_signal"/>
</dbReference>
<reference evidence="2 3" key="1">
    <citation type="submission" date="2017-04" db="EMBL/GenBank/DDBJ databases">
        <authorList>
            <person name="Varghese N."/>
            <person name="Submissions S."/>
        </authorList>
    </citation>
    <scope>NUCLEOTIDE SEQUENCE [LARGE SCALE GENOMIC DNA]</scope>
    <source>
        <strain evidence="2 3">VKM Ac-1784</strain>
    </source>
</reference>
<feature type="signal peptide" evidence="1">
    <location>
        <begin position="1"/>
        <end position="34"/>
    </location>
</feature>
<sequence length="236" mass="24786">MITELPKISRRSAFQIGGAGVVAVLAAPTLSSCAALPAVASFTGSWLADMSASLAATVLADTLTGGLQGEWASWEAGAKAAREAEVARGYNFFSTASYGDGVPPAVMFASTKAETFDEQTDRLIVCVEEGAASVAFDPWAWKALSLFVTDMTKGKDGDTLAGFQALCRVSLVPNAVLATNTETESGRSQLVTYKTRVGEVEMNRRTNEDGTITVQVVATGIPTAKDVATTREFQVD</sequence>
<name>A0ABY1RF47_9MICO</name>
<dbReference type="PROSITE" id="PS51318">
    <property type="entry name" value="TAT"/>
    <property type="match status" value="1"/>
</dbReference>
<keyword evidence="1" id="KW-0732">Signal</keyword>